<evidence type="ECO:0000313" key="2">
    <source>
        <dbReference type="Proteomes" id="UP001060215"/>
    </source>
</evidence>
<protein>
    <submittedName>
        <fullName evidence="1">Uncharacterized protein</fullName>
    </submittedName>
</protein>
<dbReference type="Proteomes" id="UP001060215">
    <property type="component" value="Chromosome 10"/>
</dbReference>
<proteinExistence type="predicted"/>
<gene>
    <name evidence="1" type="ORF">LOK49_LG10G02922</name>
</gene>
<keyword evidence="2" id="KW-1185">Reference proteome</keyword>
<comment type="caution">
    <text evidence="1">The sequence shown here is derived from an EMBL/GenBank/DDBJ whole genome shotgun (WGS) entry which is preliminary data.</text>
</comment>
<sequence length="317" mass="34046">MALQSISLSISISIIFLCLVSGHFTSLHADPHRNNHVQVYGYGFQAYPSYISTTIEDKNEFENSINHENGIFVVRKFGKEGRVLASAKTVSVDAFGAKGDGSDATEAFKKAWSEACSSTGAVLLVAQKSYLLKPITFTGPCKSVLTMQISGTIEASGSQSDYNSDRRHWLLFDSVQNLVVEGGGTINGNGMIWWQNSCKINKALACTDAPTGGSGSASNIKFQNVEMNNVANPIIIDQKYCDQDKPCAEQSSAVQVKNVVYQNIKGTSASSIAITFDCSKNYPCQGIVLQDVNITPGKASCNNVKLSESGVISPQCP</sequence>
<dbReference type="EMBL" id="CM045767">
    <property type="protein sequence ID" value="KAI7998582.1"/>
    <property type="molecule type" value="Genomic_DNA"/>
</dbReference>
<organism evidence="1 2">
    <name type="scientific">Camellia lanceoleosa</name>
    <dbReference type="NCBI Taxonomy" id="1840588"/>
    <lineage>
        <taxon>Eukaryota</taxon>
        <taxon>Viridiplantae</taxon>
        <taxon>Streptophyta</taxon>
        <taxon>Embryophyta</taxon>
        <taxon>Tracheophyta</taxon>
        <taxon>Spermatophyta</taxon>
        <taxon>Magnoliopsida</taxon>
        <taxon>eudicotyledons</taxon>
        <taxon>Gunneridae</taxon>
        <taxon>Pentapetalae</taxon>
        <taxon>asterids</taxon>
        <taxon>Ericales</taxon>
        <taxon>Theaceae</taxon>
        <taxon>Camellia</taxon>
    </lineage>
</organism>
<reference evidence="1 2" key="1">
    <citation type="journal article" date="2022" name="Plant J.">
        <title>Chromosome-level genome of Camellia lanceoleosa provides a valuable resource for understanding genome evolution and self-incompatibility.</title>
        <authorList>
            <person name="Gong W."/>
            <person name="Xiao S."/>
            <person name="Wang L."/>
            <person name="Liao Z."/>
            <person name="Chang Y."/>
            <person name="Mo W."/>
            <person name="Hu G."/>
            <person name="Li W."/>
            <person name="Zhao G."/>
            <person name="Zhu H."/>
            <person name="Hu X."/>
            <person name="Ji K."/>
            <person name="Xiang X."/>
            <person name="Song Q."/>
            <person name="Yuan D."/>
            <person name="Jin S."/>
            <person name="Zhang L."/>
        </authorList>
    </citation>
    <scope>NUCLEOTIDE SEQUENCE [LARGE SCALE GENOMIC DNA]</scope>
    <source>
        <strain evidence="1">SQ_2022a</strain>
    </source>
</reference>
<accession>A0ACC0GDN4</accession>
<name>A0ACC0GDN4_9ERIC</name>
<evidence type="ECO:0000313" key="1">
    <source>
        <dbReference type="EMBL" id="KAI7998582.1"/>
    </source>
</evidence>